<dbReference type="InterPro" id="IPR029526">
    <property type="entry name" value="PGBD"/>
</dbReference>
<dbReference type="GeneID" id="14885280"/>
<reference evidence="2 3" key="1">
    <citation type="submission" date="2012-10" db="EMBL/GenBank/DDBJ databases">
        <authorList>
            <person name="Zafar N."/>
            <person name="Inman J."/>
            <person name="Hall N."/>
            <person name="Lorenzi H."/>
            <person name="Caler E."/>
        </authorList>
    </citation>
    <scope>NUCLEOTIDE SEQUENCE [LARGE SCALE GENOMIC DNA]</scope>
    <source>
        <strain evidence="2 3">IP1</strain>
    </source>
</reference>
<evidence type="ECO:0000313" key="3">
    <source>
        <dbReference type="Proteomes" id="UP000014680"/>
    </source>
</evidence>
<dbReference type="KEGG" id="eiv:EIN_014110"/>
<dbReference type="RefSeq" id="XP_004185644.1">
    <property type="nucleotide sequence ID" value="XM_004185596.1"/>
</dbReference>
<gene>
    <name evidence="2" type="ORF">EIN_014110</name>
</gene>
<evidence type="ECO:0000313" key="2">
    <source>
        <dbReference type="EMBL" id="ELP86298.1"/>
    </source>
</evidence>
<protein>
    <recommendedName>
        <fullName evidence="1">PiggyBac transposable element-derived protein domain-containing protein</fullName>
    </recommendedName>
</protein>
<dbReference type="VEuPathDB" id="AmoebaDB:EIN_014110"/>
<name>L7FK79_ENTIV</name>
<accession>L7FK79</accession>
<dbReference type="Pfam" id="PF13843">
    <property type="entry name" value="DDE_Tnp_1_7"/>
    <property type="match status" value="1"/>
</dbReference>
<evidence type="ECO:0000259" key="1">
    <source>
        <dbReference type="Pfam" id="PF13843"/>
    </source>
</evidence>
<dbReference type="Proteomes" id="UP000014680">
    <property type="component" value="Unassembled WGS sequence"/>
</dbReference>
<keyword evidence="3" id="KW-1185">Reference proteome</keyword>
<dbReference type="EMBL" id="KB207002">
    <property type="protein sequence ID" value="ELP86298.1"/>
    <property type="molecule type" value="Genomic_DNA"/>
</dbReference>
<feature type="domain" description="PiggyBac transposable element-derived protein" evidence="1">
    <location>
        <begin position="1"/>
        <end position="109"/>
    </location>
</feature>
<sequence>MCADCETGMTLNLQMYCGKCGGKENNQGFRVVRDMVLPMLSRGNKFTVVCDNFFCMLRLSHYLASCRLIGKNFLMKQRPSNGELPIPPSFSRKESVNISLTTTKKEACFGLVNLPRKE</sequence>
<proteinExistence type="predicted"/>
<dbReference type="AlphaFoldDB" id="L7FK79"/>
<organism evidence="2 3">
    <name type="scientific">Entamoeba invadens IP1</name>
    <dbReference type="NCBI Taxonomy" id="370355"/>
    <lineage>
        <taxon>Eukaryota</taxon>
        <taxon>Amoebozoa</taxon>
        <taxon>Evosea</taxon>
        <taxon>Archamoebae</taxon>
        <taxon>Mastigamoebida</taxon>
        <taxon>Entamoebidae</taxon>
        <taxon>Entamoeba</taxon>
    </lineage>
</organism>